<keyword evidence="1" id="KW-0472">Membrane</keyword>
<reference evidence="3" key="1">
    <citation type="submission" date="2017-01" db="EMBL/GenBank/DDBJ databases">
        <title>Komagataeibacter sp. MSKU9 whole genome sequencing project.</title>
        <authorList>
            <person name="Matsutani M."/>
            <person name="Naloka K."/>
            <person name="Theeragool G."/>
            <person name="Yakushi T."/>
            <person name="Matsushita K."/>
        </authorList>
    </citation>
    <scope>NUCLEOTIDE SEQUENCE [LARGE SCALE GENOMIC DNA]</scope>
    <source>
        <strain evidence="3">MSKU9</strain>
    </source>
</reference>
<dbReference type="OrthoDB" id="9899758at2"/>
<feature type="transmembrane region" description="Helical" evidence="1">
    <location>
        <begin position="6"/>
        <end position="22"/>
    </location>
</feature>
<protein>
    <submittedName>
        <fullName evidence="2">Uncharacterized protein</fullName>
    </submittedName>
</protein>
<dbReference type="EMBL" id="BDLU01000014">
    <property type="protein sequence ID" value="GCE82462.1"/>
    <property type="molecule type" value="Genomic_DNA"/>
</dbReference>
<keyword evidence="1" id="KW-1133">Transmembrane helix</keyword>
<evidence type="ECO:0000313" key="3">
    <source>
        <dbReference type="Proteomes" id="UP000315095"/>
    </source>
</evidence>
<comment type="caution">
    <text evidence="2">The sequence shown here is derived from an EMBL/GenBank/DDBJ whole genome shotgun (WGS) entry which is preliminary data.</text>
</comment>
<evidence type="ECO:0000256" key="1">
    <source>
        <dbReference type="SAM" id="Phobius"/>
    </source>
</evidence>
<gene>
    <name evidence="2" type="ORF">MSKU9_0603</name>
</gene>
<proteinExistence type="predicted"/>
<sequence>MIMVITFHYLIALPILSIIMMIKGVRGLIIRRPVINARIQAARPDRYFNTLIEERLQPLMKQPIITGECTLTDNYPNALMFDGHEIMIMEKGDHVIACPDEIADVLFDVPESEEKQRYEFWDGGRIGTITACETALSSIRNQRKGREAGITFEMNDPDHTQIFYRTGLGDGAVETCRKWDVLLKKAGTCP</sequence>
<accession>A0A4V0WM52</accession>
<dbReference type="AlphaFoldDB" id="A0A4V0WM52"/>
<organism evidence="2 3">
    <name type="scientific">Komagataeibacter diospyri</name>
    <dbReference type="NCBI Taxonomy" id="1932662"/>
    <lineage>
        <taxon>Bacteria</taxon>
        <taxon>Pseudomonadati</taxon>
        <taxon>Pseudomonadota</taxon>
        <taxon>Alphaproteobacteria</taxon>
        <taxon>Acetobacterales</taxon>
        <taxon>Acetobacteraceae</taxon>
        <taxon>Komagataeibacter</taxon>
    </lineage>
</organism>
<name>A0A4V0WM52_9PROT</name>
<dbReference type="Proteomes" id="UP000315095">
    <property type="component" value="Unassembled WGS sequence"/>
</dbReference>
<keyword evidence="3" id="KW-1185">Reference proteome</keyword>
<keyword evidence="1" id="KW-0812">Transmembrane</keyword>
<evidence type="ECO:0000313" key="2">
    <source>
        <dbReference type="EMBL" id="GCE82462.1"/>
    </source>
</evidence>